<protein>
    <submittedName>
        <fullName evidence="2">Uncharacterized protein</fullName>
    </submittedName>
</protein>
<reference evidence="1 4" key="3">
    <citation type="journal article" date="2023" name="Front. Microbiol.">
        <title>Phylogeography and host specificity of Pasteurellaceae pathogenic to sea-farmed fish in the north-east Atlantic.</title>
        <authorList>
            <person name="Gulla S."/>
            <person name="Colquhoun D.J."/>
            <person name="Olsen A.B."/>
            <person name="Spilsberg B."/>
            <person name="Lagesen K."/>
            <person name="Aakesson C.P."/>
            <person name="Strom S."/>
            <person name="Manji F."/>
            <person name="Birkbeck T.H."/>
            <person name="Nilsen H.K."/>
        </authorList>
    </citation>
    <scope>NUCLEOTIDE SEQUENCE [LARGE SCALE GENOMIC DNA]</scope>
    <source>
        <strain evidence="1 4">VIO11850</strain>
    </source>
</reference>
<dbReference type="GeneID" id="83544360"/>
<evidence type="ECO:0000313" key="4">
    <source>
        <dbReference type="Proteomes" id="UP001224812"/>
    </source>
</evidence>
<accession>A0A1H7YV69</accession>
<dbReference type="Proteomes" id="UP001224812">
    <property type="component" value="Unassembled WGS sequence"/>
</dbReference>
<evidence type="ECO:0000313" key="3">
    <source>
        <dbReference type="Proteomes" id="UP000198883"/>
    </source>
</evidence>
<reference evidence="3" key="2">
    <citation type="submission" date="2016-10" db="EMBL/GenBank/DDBJ databases">
        <authorList>
            <person name="Varghese N."/>
            <person name="Submissions S."/>
        </authorList>
    </citation>
    <scope>NUCLEOTIDE SEQUENCE [LARGE SCALE GENOMIC DNA]</scope>
    <source>
        <strain evidence="3">DSM 24204</strain>
    </source>
</reference>
<reference evidence="2" key="1">
    <citation type="submission" date="2016-10" db="EMBL/GenBank/DDBJ databases">
        <authorList>
            <person name="de Groot N.N."/>
        </authorList>
    </citation>
    <scope>NUCLEOTIDE SEQUENCE [LARGE SCALE GENOMIC DNA]</scope>
    <source>
        <strain evidence="2">DSM 24204</strain>
    </source>
</reference>
<dbReference type="OrthoDB" id="7062960at2"/>
<keyword evidence="4" id="KW-1185">Reference proteome</keyword>
<evidence type="ECO:0000313" key="2">
    <source>
        <dbReference type="EMBL" id="SEM49744.1"/>
    </source>
</evidence>
<proteinExistence type="predicted"/>
<evidence type="ECO:0000313" key="1">
    <source>
        <dbReference type="EMBL" id="MDP8085959.1"/>
    </source>
</evidence>
<dbReference type="Proteomes" id="UP000198883">
    <property type="component" value="Unassembled WGS sequence"/>
</dbReference>
<dbReference type="RefSeq" id="WP_090922685.1">
    <property type="nucleotide sequence ID" value="NZ_CP016180.1"/>
</dbReference>
<dbReference type="AlphaFoldDB" id="A0A1H7YV69"/>
<organism evidence="2 3">
    <name type="scientific">Phocoenobacter skyensis</name>
    <dbReference type="NCBI Taxonomy" id="97481"/>
    <lineage>
        <taxon>Bacteria</taxon>
        <taxon>Pseudomonadati</taxon>
        <taxon>Pseudomonadota</taxon>
        <taxon>Gammaproteobacteria</taxon>
        <taxon>Pasteurellales</taxon>
        <taxon>Pasteurellaceae</taxon>
        <taxon>Phocoenobacter</taxon>
    </lineage>
</organism>
<sequence length="169" mass="19607">MGHNIVALITKQKPIKEKLEFIEMPNFVEKGFYIIPLNACHSIYLEKKWGIYLEEDEEYFGGLGNIIYLKIIEKIAIEIGITDYALIGTDYFGGIGSQAAKVYKNSKQITIKNAKNYDENCLVGVDINSALRAIGVIKEHYKDEFDTINLSHYRCFEKYYEKYEKYCEE</sequence>
<dbReference type="STRING" id="97481.SAMN05444853_12055"/>
<dbReference type="EMBL" id="FOBN01000020">
    <property type="protein sequence ID" value="SEM49744.1"/>
    <property type="molecule type" value="Genomic_DNA"/>
</dbReference>
<gene>
    <name evidence="1" type="ORF">QJT92_08520</name>
    <name evidence="2" type="ORF">SAMN05444853_12055</name>
</gene>
<name>A0A1H7YV69_9PAST</name>
<dbReference type="EMBL" id="JASAVS010000020">
    <property type="protein sequence ID" value="MDP8085959.1"/>
    <property type="molecule type" value="Genomic_DNA"/>
</dbReference>